<dbReference type="Ensembl" id="ENSBMST00010018375.1">
    <property type="protein sequence ID" value="ENSBMSP00010016620.1"/>
    <property type="gene ID" value="ENSBMSG00010012074.1"/>
</dbReference>
<reference evidence="2" key="1">
    <citation type="submission" date="2023-09" db="UniProtKB">
        <authorList>
            <consortium name="Ensembl"/>
        </authorList>
    </citation>
    <scope>IDENTIFICATION</scope>
</reference>
<organism evidence="2">
    <name type="scientific">Balaenoptera musculus</name>
    <name type="common">Blue whale</name>
    <dbReference type="NCBI Taxonomy" id="9771"/>
    <lineage>
        <taxon>Eukaryota</taxon>
        <taxon>Metazoa</taxon>
        <taxon>Chordata</taxon>
        <taxon>Craniata</taxon>
        <taxon>Vertebrata</taxon>
        <taxon>Euteleostomi</taxon>
        <taxon>Mammalia</taxon>
        <taxon>Eutheria</taxon>
        <taxon>Laurasiatheria</taxon>
        <taxon>Artiodactyla</taxon>
        <taxon>Whippomorpha</taxon>
        <taxon>Cetacea</taxon>
        <taxon>Mysticeti</taxon>
        <taxon>Balaenopteridae</taxon>
        <taxon>Balaenoptera</taxon>
    </lineage>
</organism>
<evidence type="ECO:0000313" key="2">
    <source>
        <dbReference type="Ensembl" id="ENSBMSP00010016620.1"/>
    </source>
</evidence>
<name>A0A8C0DB96_BALMU</name>
<accession>A0A8C0DB96</accession>
<protein>
    <submittedName>
        <fullName evidence="2">Uncharacterized protein</fullName>
    </submittedName>
</protein>
<feature type="region of interest" description="Disordered" evidence="1">
    <location>
        <begin position="46"/>
        <end position="92"/>
    </location>
</feature>
<sequence length="92" mass="10061">MAGKSTWICGIEKREPQEAAGREHFHLDITSYELFLLRLHGSGCRGPCSGATHPPGDRPDMVSRLDQGSGSLARGYCSRRSSRAHGRRAPRG</sequence>
<feature type="compositionally biased region" description="Basic residues" evidence="1">
    <location>
        <begin position="80"/>
        <end position="92"/>
    </location>
</feature>
<proteinExistence type="predicted"/>
<evidence type="ECO:0000256" key="1">
    <source>
        <dbReference type="SAM" id="MobiDB-lite"/>
    </source>
</evidence>
<dbReference type="AlphaFoldDB" id="A0A8C0DB96"/>